<dbReference type="Proteomes" id="UP000325113">
    <property type="component" value="Unassembled WGS sequence"/>
</dbReference>
<feature type="transmembrane region" description="Helical" evidence="9">
    <location>
        <begin position="416"/>
        <end position="443"/>
    </location>
</feature>
<accession>A0A5A8D458</accession>
<evidence type="ECO:0000256" key="1">
    <source>
        <dbReference type="ARBA" id="ARBA00004651"/>
    </source>
</evidence>
<evidence type="ECO:0000256" key="6">
    <source>
        <dbReference type="ARBA" id="ARBA00023136"/>
    </source>
</evidence>
<keyword evidence="4 9" id="KW-0812">Transmembrane</keyword>
<feature type="transmembrane region" description="Helical" evidence="9">
    <location>
        <begin position="361"/>
        <end position="382"/>
    </location>
</feature>
<dbReference type="Gene3D" id="1.20.1740.10">
    <property type="entry name" value="Amino acid/polyamine transporter I"/>
    <property type="match status" value="1"/>
</dbReference>
<dbReference type="PANTHER" id="PTHR45826:SF2">
    <property type="entry name" value="AMINO ACID TRANSPORTER"/>
    <property type="match status" value="1"/>
</dbReference>
<gene>
    <name evidence="10" type="ORF">FNF31_05227</name>
</gene>
<feature type="transmembrane region" description="Helical" evidence="9">
    <location>
        <begin position="211"/>
        <end position="231"/>
    </location>
</feature>
<feature type="transmembrane region" description="Helical" evidence="9">
    <location>
        <begin position="44"/>
        <end position="64"/>
    </location>
</feature>
<evidence type="ECO:0000256" key="8">
    <source>
        <dbReference type="SAM" id="MobiDB-lite"/>
    </source>
</evidence>
<feature type="compositionally biased region" description="Low complexity" evidence="8">
    <location>
        <begin position="608"/>
        <end position="623"/>
    </location>
</feature>
<evidence type="ECO:0000313" key="11">
    <source>
        <dbReference type="Proteomes" id="UP000325113"/>
    </source>
</evidence>
<reference evidence="10 11" key="1">
    <citation type="submission" date="2019-07" db="EMBL/GenBank/DDBJ databases">
        <title>Genomes of Cafeteria roenbergensis.</title>
        <authorList>
            <person name="Fischer M.G."/>
            <person name="Hackl T."/>
            <person name="Roman M."/>
        </authorList>
    </citation>
    <scope>NUCLEOTIDE SEQUENCE [LARGE SCALE GENOMIC DNA]</scope>
    <source>
        <strain evidence="10 11">Cflag</strain>
    </source>
</reference>
<protein>
    <recommendedName>
        <fullName evidence="12">Amino acid permease/ SLC12A domain-containing protein</fullName>
    </recommendedName>
</protein>
<feature type="region of interest" description="Disordered" evidence="8">
    <location>
        <begin position="526"/>
        <end position="644"/>
    </location>
</feature>
<feature type="transmembrane region" description="Helical" evidence="9">
    <location>
        <begin position="168"/>
        <end position="199"/>
    </location>
</feature>
<keyword evidence="3" id="KW-1003">Cell membrane</keyword>
<evidence type="ECO:0008006" key="12">
    <source>
        <dbReference type="Google" id="ProtNLM"/>
    </source>
</evidence>
<evidence type="ECO:0000256" key="4">
    <source>
        <dbReference type="ARBA" id="ARBA00022692"/>
    </source>
</evidence>
<dbReference type="InterPro" id="IPR002293">
    <property type="entry name" value="AA/rel_permease1"/>
</dbReference>
<dbReference type="InterPro" id="IPR044566">
    <property type="entry name" value="RMV1-like"/>
</dbReference>
<feature type="transmembrane region" description="Helical" evidence="9">
    <location>
        <begin position="251"/>
        <end position="274"/>
    </location>
</feature>
<feature type="region of interest" description="Disordered" evidence="8">
    <location>
        <begin position="1"/>
        <end position="39"/>
    </location>
</feature>
<keyword evidence="2" id="KW-0813">Transport</keyword>
<feature type="transmembrane region" description="Helical" evidence="9">
    <location>
        <begin position="70"/>
        <end position="89"/>
    </location>
</feature>
<evidence type="ECO:0000256" key="2">
    <source>
        <dbReference type="ARBA" id="ARBA00022448"/>
    </source>
</evidence>
<feature type="transmembrane region" description="Helical" evidence="9">
    <location>
        <begin position="449"/>
        <end position="470"/>
    </location>
</feature>
<comment type="similarity">
    <text evidence="7">Belongs to the amino acid-polyamine-organocation (APC) superfamily. Polyamine:cation symporter (PHS) (TC 2.A.3.12) family.</text>
</comment>
<evidence type="ECO:0000313" key="10">
    <source>
        <dbReference type="EMBL" id="KAA0158701.1"/>
    </source>
</evidence>
<sequence length="644" mass="67109">MAAISAPSLEPASADSTPPAPEASRLPSSRRKDDSDRPEAERSLSVVGLAFVTYLAVCGGPFGIETAVGAAGTLPTIIAVAALAVLWELPQALMTAELSTVFPSNAGYIGWVSRGLGPFWGFLNAGNSLASNLFDLPLYPVLIADYAVQVFDADKGGVLEWSIKGVSLLIVIVLNVLGIDVVATSSVFFTLIIVAPFIVQLFMVEYKPENWLYVAPEIEWVPFLSATLWAVQGFDSMGCVAGEVKDAHRTYPLGVSLATTLITANYLLPVMVGVSVQGDFSQWRADDDGITDGSAAINLATVGKAIAPWMGIWVLVSATIANLAEFSAIMSTSSRALQHVADYGMLPAGIACSHATRKTPIVAILLQSAIVLGLMFFDFSQLVTLDTLFNNVSLLLEVAAFLHLKHVYPNLPRPYAVPWGVWGAWLVSIPKIAVILFAIGALGFTESSWPQLVGAVVVNIVFAIGGYYWLHFTEGGRAWKEDSSGPEGTSLLDGGAAAGAARPGSTFDSGASAFAIDEDADIVTSAKPSAAGSLKRTSAEDVVTHRRHRGAGSSGEPDLLAGEEHLMSPSRSSSTSPPGGRRGRAGDSDSDSDGGVSLPAWHGAPADGRAPASPHGRGAAAAAGGRGGVAGSDARTSRRPASPL</sequence>
<feature type="transmembrane region" description="Helical" evidence="9">
    <location>
        <begin position="306"/>
        <end position="324"/>
    </location>
</feature>
<dbReference type="PANTHER" id="PTHR45826">
    <property type="entry name" value="POLYAMINE TRANSPORTER PUT1"/>
    <property type="match status" value="1"/>
</dbReference>
<proteinExistence type="inferred from homology"/>
<evidence type="ECO:0000256" key="7">
    <source>
        <dbReference type="ARBA" id="ARBA00024041"/>
    </source>
</evidence>
<keyword evidence="5 9" id="KW-1133">Transmembrane helix</keyword>
<feature type="compositionally biased region" description="Low complexity" evidence="8">
    <location>
        <begin position="568"/>
        <end position="579"/>
    </location>
</feature>
<dbReference type="EMBL" id="VLTM01000063">
    <property type="protein sequence ID" value="KAA0158701.1"/>
    <property type="molecule type" value="Genomic_DNA"/>
</dbReference>
<dbReference type="GO" id="GO:0005886">
    <property type="term" value="C:plasma membrane"/>
    <property type="evidence" value="ECO:0007669"/>
    <property type="project" value="UniProtKB-SubCell"/>
</dbReference>
<evidence type="ECO:0000256" key="5">
    <source>
        <dbReference type="ARBA" id="ARBA00022989"/>
    </source>
</evidence>
<organism evidence="10 11">
    <name type="scientific">Cafeteria roenbergensis</name>
    <name type="common">Marine flagellate</name>
    <dbReference type="NCBI Taxonomy" id="33653"/>
    <lineage>
        <taxon>Eukaryota</taxon>
        <taxon>Sar</taxon>
        <taxon>Stramenopiles</taxon>
        <taxon>Bigyra</taxon>
        <taxon>Opalozoa</taxon>
        <taxon>Bicosoecida</taxon>
        <taxon>Cafeteriaceae</taxon>
        <taxon>Cafeteria</taxon>
    </lineage>
</organism>
<comment type="subcellular location">
    <subcellularLocation>
        <location evidence="1">Cell membrane</location>
        <topology evidence="1">Multi-pass membrane protein</topology>
    </subcellularLocation>
</comment>
<comment type="caution">
    <text evidence="10">The sequence shown here is derived from an EMBL/GenBank/DDBJ whole genome shotgun (WGS) entry which is preliminary data.</text>
</comment>
<feature type="compositionally biased region" description="Basic and acidic residues" evidence="8">
    <location>
        <begin position="30"/>
        <end position="39"/>
    </location>
</feature>
<name>A0A5A8D458_CAFRO</name>
<dbReference type="AlphaFoldDB" id="A0A5A8D458"/>
<evidence type="ECO:0000256" key="9">
    <source>
        <dbReference type="SAM" id="Phobius"/>
    </source>
</evidence>
<dbReference type="Pfam" id="PF13520">
    <property type="entry name" value="AA_permease_2"/>
    <property type="match status" value="1"/>
</dbReference>
<dbReference type="GO" id="GO:0015203">
    <property type="term" value="F:polyamine transmembrane transporter activity"/>
    <property type="evidence" value="ECO:0007669"/>
    <property type="project" value="UniProtKB-ARBA"/>
</dbReference>
<evidence type="ECO:0000256" key="3">
    <source>
        <dbReference type="ARBA" id="ARBA00022475"/>
    </source>
</evidence>
<keyword evidence="6 9" id="KW-0472">Membrane</keyword>